<dbReference type="InterPro" id="IPR036397">
    <property type="entry name" value="RNaseH_sf"/>
</dbReference>
<dbReference type="Proteomes" id="UP000541444">
    <property type="component" value="Unassembled WGS sequence"/>
</dbReference>
<dbReference type="InterPro" id="IPR052929">
    <property type="entry name" value="RNase_H-like_EbsB-rel"/>
</dbReference>
<dbReference type="GO" id="GO:0004523">
    <property type="term" value="F:RNA-DNA hybrid ribonuclease activity"/>
    <property type="evidence" value="ECO:0007669"/>
    <property type="project" value="InterPro"/>
</dbReference>
<dbReference type="GO" id="GO:0003676">
    <property type="term" value="F:nucleic acid binding"/>
    <property type="evidence" value="ECO:0007669"/>
    <property type="project" value="InterPro"/>
</dbReference>
<dbReference type="CDD" id="cd06222">
    <property type="entry name" value="RNase_H_like"/>
    <property type="match status" value="1"/>
</dbReference>
<evidence type="ECO:0000259" key="1">
    <source>
        <dbReference type="Pfam" id="PF13456"/>
    </source>
</evidence>
<dbReference type="Gene3D" id="3.30.420.10">
    <property type="entry name" value="Ribonuclease H-like superfamily/Ribonuclease H"/>
    <property type="match status" value="1"/>
</dbReference>
<dbReference type="SUPFAM" id="SSF53098">
    <property type="entry name" value="Ribonuclease H-like"/>
    <property type="match status" value="1"/>
</dbReference>
<dbReference type="PANTHER" id="PTHR47074">
    <property type="entry name" value="BNAC02G40300D PROTEIN"/>
    <property type="match status" value="1"/>
</dbReference>
<dbReference type="PANTHER" id="PTHR47074:SF11">
    <property type="entry name" value="REVERSE TRANSCRIPTASE-LIKE PROTEIN"/>
    <property type="match status" value="1"/>
</dbReference>
<dbReference type="Pfam" id="PF13456">
    <property type="entry name" value="RVT_3"/>
    <property type="match status" value="1"/>
</dbReference>
<dbReference type="OrthoDB" id="1939609at2759"/>
<protein>
    <recommendedName>
        <fullName evidence="1">RNase H type-1 domain-containing protein</fullName>
    </recommendedName>
</protein>
<sequence length="446" mass="49285">MIPCREKIAARLSLTDISCPLCSATSESLHHLILDCAFTRAVWFSTSFGGMLHRAAHLNVREWIELWISPPTDWPIERDTWTLTINKLIANKPVFKNERISIKVPWGILASGWKKIDVDASFCKNKCFNCIGIVIRDSNNVFDAVRVSTHKFASSEEGEAITVLEGVHWARVRGNLKVIIETDAEAIYSFYRNGGANIAWSTKAILQDCLALIDPGINIRICCAPRSANVVAHTIAERPMSVMSVLTCIGAPKSSLGFGVAPFTLGSCGRSIAEADVPILSLIGVDSVKQGEVDTEGLGSSKGKKLWILCELRDYDGSMATITHPTMMYARESSVVVENVVNMPGIGKRRKDVILDDIVEVKQDELMKNRSKEDHAKLTRIAFGPSYQTGSEKTYTMWSPPSAMLEDYSPSKQVFVYLKVPETKGMPLEVICKFFSVCAKQSGMNN</sequence>
<comment type="caution">
    <text evidence="2">The sequence shown here is derived from an EMBL/GenBank/DDBJ whole genome shotgun (WGS) entry which is preliminary data.</text>
</comment>
<gene>
    <name evidence="2" type="ORF">GIB67_035477</name>
</gene>
<keyword evidence="3" id="KW-1185">Reference proteome</keyword>
<reference evidence="2 3" key="1">
    <citation type="journal article" date="2020" name="IScience">
        <title>Genome Sequencing of the Endangered Kingdonia uniflora (Circaeasteraceae, Ranunculales) Reveals Potential Mechanisms of Evolutionary Specialization.</title>
        <authorList>
            <person name="Sun Y."/>
            <person name="Deng T."/>
            <person name="Zhang A."/>
            <person name="Moore M.J."/>
            <person name="Landis J.B."/>
            <person name="Lin N."/>
            <person name="Zhang H."/>
            <person name="Zhang X."/>
            <person name="Huang J."/>
            <person name="Zhang X."/>
            <person name="Sun H."/>
            <person name="Wang H."/>
        </authorList>
    </citation>
    <scope>NUCLEOTIDE SEQUENCE [LARGE SCALE GENOMIC DNA]</scope>
    <source>
        <strain evidence="2">TB1705</strain>
        <tissue evidence="2">Leaf</tissue>
    </source>
</reference>
<feature type="domain" description="RNase H type-1" evidence="1">
    <location>
        <begin position="118"/>
        <end position="237"/>
    </location>
</feature>
<accession>A0A7J7P0Q3</accession>
<name>A0A7J7P0Q3_9MAGN</name>
<evidence type="ECO:0000313" key="2">
    <source>
        <dbReference type="EMBL" id="KAF6172923.1"/>
    </source>
</evidence>
<dbReference type="InterPro" id="IPR002156">
    <property type="entry name" value="RNaseH_domain"/>
</dbReference>
<dbReference type="InterPro" id="IPR044730">
    <property type="entry name" value="RNase_H-like_dom_plant"/>
</dbReference>
<dbReference type="EMBL" id="JACGCM010000376">
    <property type="protein sequence ID" value="KAF6172923.1"/>
    <property type="molecule type" value="Genomic_DNA"/>
</dbReference>
<proteinExistence type="predicted"/>
<dbReference type="AlphaFoldDB" id="A0A7J7P0Q3"/>
<organism evidence="2 3">
    <name type="scientific">Kingdonia uniflora</name>
    <dbReference type="NCBI Taxonomy" id="39325"/>
    <lineage>
        <taxon>Eukaryota</taxon>
        <taxon>Viridiplantae</taxon>
        <taxon>Streptophyta</taxon>
        <taxon>Embryophyta</taxon>
        <taxon>Tracheophyta</taxon>
        <taxon>Spermatophyta</taxon>
        <taxon>Magnoliopsida</taxon>
        <taxon>Ranunculales</taxon>
        <taxon>Circaeasteraceae</taxon>
        <taxon>Kingdonia</taxon>
    </lineage>
</organism>
<evidence type="ECO:0000313" key="3">
    <source>
        <dbReference type="Proteomes" id="UP000541444"/>
    </source>
</evidence>
<dbReference type="InterPro" id="IPR012337">
    <property type="entry name" value="RNaseH-like_sf"/>
</dbReference>